<keyword evidence="1" id="KW-0472">Membrane</keyword>
<proteinExistence type="predicted"/>
<evidence type="ECO:0000256" key="2">
    <source>
        <dbReference type="SAM" id="SignalP"/>
    </source>
</evidence>
<keyword evidence="1" id="KW-1133">Transmembrane helix</keyword>
<reference evidence="3 4" key="1">
    <citation type="submission" date="2016-11" db="EMBL/GenBank/DDBJ databases">
        <title>Complete genome sequence of thermophilic cyanobacteria strain Synechococcus sp. PCC6715.</title>
        <authorList>
            <person name="Tang J."/>
            <person name="Daroch M."/>
            <person name="Liang Y."/>
            <person name="Jiang D."/>
            <person name="Shah M."/>
        </authorList>
    </citation>
    <scope>NUCLEOTIDE SEQUENCE [LARGE SCALE GENOMIC DNA]</scope>
    <source>
        <strain evidence="3 4">PCC 6715</strain>
    </source>
</reference>
<keyword evidence="1" id="KW-0812">Transmembrane</keyword>
<evidence type="ECO:0008006" key="5">
    <source>
        <dbReference type="Google" id="ProtNLM"/>
    </source>
</evidence>
<dbReference type="InterPro" id="IPR021499">
    <property type="entry name" value="DUF3153"/>
</dbReference>
<feature type="signal peptide" evidence="2">
    <location>
        <begin position="1"/>
        <end position="22"/>
    </location>
</feature>
<reference evidence="4" key="2">
    <citation type="journal article" date="2022" name="Front. Microbiol.">
        <title>Comparative Genomic Analysis Revealed Distinct Molecular Components and Organization of CO2-Concentrating Mechanism in Thermophilic Cyanobacteria.</title>
        <authorList>
            <person name="Tang J."/>
            <person name="Zhou H."/>
            <person name="Yao D."/>
            <person name="Riaz S."/>
            <person name="You D."/>
            <person name="Klepacz-Smolka A."/>
            <person name="Daroch M."/>
        </authorList>
    </citation>
    <scope>NUCLEOTIDE SEQUENCE [LARGE SCALE GENOMIC DNA]</scope>
    <source>
        <strain evidence="4">PCC 6715</strain>
    </source>
</reference>
<dbReference type="KEGG" id="slw:BRW62_11650"/>
<feature type="transmembrane region" description="Helical" evidence="1">
    <location>
        <begin position="198"/>
        <end position="220"/>
    </location>
</feature>
<dbReference type="AlphaFoldDB" id="A0A2D2Q4W3"/>
<dbReference type="EMBL" id="CP018092">
    <property type="protein sequence ID" value="ATS19277.1"/>
    <property type="molecule type" value="Genomic_DNA"/>
</dbReference>
<protein>
    <recommendedName>
        <fullName evidence="5">DUF3153 domain-containing protein</fullName>
    </recommendedName>
</protein>
<feature type="chain" id="PRO_5013554830" description="DUF3153 domain-containing protein" evidence="2">
    <location>
        <begin position="23"/>
        <end position="228"/>
    </location>
</feature>
<keyword evidence="2" id="KW-0732">Signal</keyword>
<sequence>MQRWLLWLLLPLVVCFSGCVQADLAIEHHGQTGGQLTYNVNLPTTDPKTSRELVQQVQHLGGKVTQRNETSVRVAIPFETSHGLATALSQIVSIPYLAGSSAHAEIFDQNWLLFVRERLRYDIDLRPLGVQSSTQEVLVAPQALLDFTVSLKTLWGARPVTTSPLRADTLVNPNVTRQGDRLSWHLVPGYLNHLEAVYLYPSPLGWGTLAILGLLALGYWGRDRSQKI</sequence>
<dbReference type="Pfam" id="PF11353">
    <property type="entry name" value="DUF3153"/>
    <property type="match status" value="1"/>
</dbReference>
<organism evidence="3 4">
    <name type="scientific">Parathermosynechococcus lividus PCC 6715</name>
    <dbReference type="NCBI Taxonomy" id="1917166"/>
    <lineage>
        <taxon>Bacteria</taxon>
        <taxon>Bacillati</taxon>
        <taxon>Cyanobacteriota</taxon>
        <taxon>Cyanophyceae</taxon>
        <taxon>Acaryochloridales</taxon>
        <taxon>Thermosynechococcaceae</taxon>
        <taxon>Parathermosynechococcus</taxon>
    </lineage>
</organism>
<accession>A0A2D2Q4W3</accession>
<gene>
    <name evidence="3" type="ORF">BRW62_11650</name>
</gene>
<evidence type="ECO:0000256" key="1">
    <source>
        <dbReference type="SAM" id="Phobius"/>
    </source>
</evidence>
<name>A0A2D2Q4W3_PARLV</name>
<evidence type="ECO:0000313" key="4">
    <source>
        <dbReference type="Proteomes" id="UP000231057"/>
    </source>
</evidence>
<dbReference type="Proteomes" id="UP000231057">
    <property type="component" value="Chromosome"/>
</dbReference>
<keyword evidence="4" id="KW-1185">Reference proteome</keyword>
<evidence type="ECO:0000313" key="3">
    <source>
        <dbReference type="EMBL" id="ATS19277.1"/>
    </source>
</evidence>
<dbReference type="RefSeq" id="WP_198406042.1">
    <property type="nucleotide sequence ID" value="NZ_CP018092.1"/>
</dbReference>